<dbReference type="InterPro" id="IPR036736">
    <property type="entry name" value="ACP-like_sf"/>
</dbReference>
<accession>A0A239WBV7</accession>
<dbReference type="GO" id="GO:0009245">
    <property type="term" value="P:lipid A biosynthetic process"/>
    <property type="evidence" value="ECO:0007669"/>
    <property type="project" value="TreeGrafter"/>
</dbReference>
<dbReference type="EMBL" id="LT906454">
    <property type="protein sequence ID" value="SNV31679.1"/>
    <property type="molecule type" value="Genomic_DNA"/>
</dbReference>
<dbReference type="OrthoDB" id="9804551at2"/>
<keyword evidence="1 7" id="KW-0596">Phosphopantetheine</keyword>
<evidence type="ECO:0000256" key="7">
    <source>
        <dbReference type="HAMAP-Rule" id="MF_01217"/>
    </source>
</evidence>
<gene>
    <name evidence="9" type="primary">acpP.1</name>
    <name evidence="7" type="synonym">acpP</name>
    <name evidence="9" type="ORF">SAMEA4504048_00050</name>
</gene>
<evidence type="ECO:0000256" key="3">
    <source>
        <dbReference type="ARBA" id="ARBA00022553"/>
    </source>
</evidence>
<keyword evidence="7" id="KW-0963">Cytoplasm</keyword>
<comment type="similarity">
    <text evidence="7">Belongs to the acyl carrier protein (ACP) family.</text>
</comment>
<dbReference type="PROSITE" id="PS50075">
    <property type="entry name" value="CARRIER"/>
    <property type="match status" value="1"/>
</dbReference>
<comment type="function">
    <text evidence="7">Carrier of the growing fatty acid chain in fatty acid biosynthesis.</text>
</comment>
<keyword evidence="2 7" id="KW-0444">Lipid biosynthesis</keyword>
<dbReference type="NCBIfam" id="NF002150">
    <property type="entry name" value="PRK00982.1-4"/>
    <property type="match status" value="1"/>
</dbReference>
<dbReference type="NCBIfam" id="NF009104">
    <property type="entry name" value="PRK12449.1"/>
    <property type="match status" value="1"/>
</dbReference>
<evidence type="ECO:0000259" key="8">
    <source>
        <dbReference type="PROSITE" id="PS50075"/>
    </source>
</evidence>
<dbReference type="GO" id="GO:0016020">
    <property type="term" value="C:membrane"/>
    <property type="evidence" value="ECO:0007669"/>
    <property type="project" value="GOC"/>
</dbReference>
<proteinExistence type="inferred from homology"/>
<reference evidence="9 10" key="1">
    <citation type="submission" date="2017-06" db="EMBL/GenBank/DDBJ databases">
        <authorList>
            <consortium name="Pathogen Informatics"/>
        </authorList>
    </citation>
    <scope>NUCLEOTIDE SEQUENCE [LARGE SCALE GENOMIC DNA]</scope>
    <source>
        <strain evidence="9 10">NCTC11291</strain>
    </source>
</reference>
<feature type="modified residue" description="O-(pantetheine 4'-phosphoryl)serine" evidence="7">
    <location>
        <position position="39"/>
    </location>
</feature>
<dbReference type="HAMAP" id="MF_01217">
    <property type="entry name" value="Acyl_carrier"/>
    <property type="match status" value="1"/>
</dbReference>
<comment type="pathway">
    <text evidence="7">Lipid metabolism; fatty acid biosynthesis.</text>
</comment>
<dbReference type="InterPro" id="IPR003231">
    <property type="entry name" value="ACP"/>
</dbReference>
<evidence type="ECO:0000313" key="10">
    <source>
        <dbReference type="Proteomes" id="UP000215144"/>
    </source>
</evidence>
<organism evidence="9 10">
    <name type="scientific">Streptococcus acidominimus</name>
    <dbReference type="NCBI Taxonomy" id="1326"/>
    <lineage>
        <taxon>Bacteria</taxon>
        <taxon>Bacillati</taxon>
        <taxon>Bacillota</taxon>
        <taxon>Bacilli</taxon>
        <taxon>Lactobacillales</taxon>
        <taxon>Streptococcaceae</taxon>
        <taxon>Streptococcus</taxon>
    </lineage>
</organism>
<dbReference type="KEGG" id="saco:SAME_00050"/>
<evidence type="ECO:0000256" key="6">
    <source>
        <dbReference type="ARBA" id="ARBA00023160"/>
    </source>
</evidence>
<evidence type="ECO:0000256" key="5">
    <source>
        <dbReference type="ARBA" id="ARBA00023098"/>
    </source>
</evidence>
<keyword evidence="5 7" id="KW-0443">Lipid metabolism</keyword>
<dbReference type="SUPFAM" id="SSF47336">
    <property type="entry name" value="ACP-like"/>
    <property type="match status" value="1"/>
</dbReference>
<evidence type="ECO:0000256" key="2">
    <source>
        <dbReference type="ARBA" id="ARBA00022516"/>
    </source>
</evidence>
<dbReference type="InterPro" id="IPR009081">
    <property type="entry name" value="PP-bd_ACP"/>
</dbReference>
<dbReference type="RefSeq" id="WP_095121214.1">
    <property type="nucleotide sequence ID" value="NZ_LT906454.1"/>
</dbReference>
<dbReference type="UniPathway" id="UPA00094"/>
<comment type="subcellular location">
    <subcellularLocation>
        <location evidence="7">Cytoplasm</location>
    </subcellularLocation>
</comment>
<comment type="PTM">
    <text evidence="7">4'-phosphopantetheine is transferred from CoA to a specific serine of apo-ACP by AcpS. This modification is essential for activity because fatty acids are bound in thioester linkage to the sulfhydryl of the prosthetic group.</text>
</comment>
<evidence type="ECO:0000256" key="4">
    <source>
        <dbReference type="ARBA" id="ARBA00022832"/>
    </source>
</evidence>
<evidence type="ECO:0000313" key="9">
    <source>
        <dbReference type="EMBL" id="SNV31679.1"/>
    </source>
</evidence>
<dbReference type="PANTHER" id="PTHR20863:SF76">
    <property type="entry name" value="CARRIER DOMAIN-CONTAINING PROTEIN"/>
    <property type="match status" value="1"/>
</dbReference>
<dbReference type="GO" id="GO:0000035">
    <property type="term" value="F:acyl binding"/>
    <property type="evidence" value="ECO:0007669"/>
    <property type="project" value="TreeGrafter"/>
</dbReference>
<dbReference type="PANTHER" id="PTHR20863">
    <property type="entry name" value="ACYL CARRIER PROTEIN"/>
    <property type="match status" value="1"/>
</dbReference>
<keyword evidence="4 7" id="KW-0276">Fatty acid metabolism</keyword>
<dbReference type="AlphaFoldDB" id="A0A239WBV7"/>
<feature type="domain" description="Carrier" evidence="8">
    <location>
        <begin position="4"/>
        <end position="79"/>
    </location>
</feature>
<dbReference type="GO" id="GO:0005829">
    <property type="term" value="C:cytosol"/>
    <property type="evidence" value="ECO:0007669"/>
    <property type="project" value="TreeGrafter"/>
</dbReference>
<evidence type="ECO:0000256" key="1">
    <source>
        <dbReference type="ARBA" id="ARBA00022450"/>
    </source>
</evidence>
<protein>
    <recommendedName>
        <fullName evidence="7">Acyl carrier protein</fullName>
        <shortName evidence="7">ACP</shortName>
    </recommendedName>
</protein>
<keyword evidence="6 7" id="KW-0275">Fatty acid biosynthesis</keyword>
<keyword evidence="3 7" id="KW-0597">Phosphoprotein</keyword>
<dbReference type="GO" id="GO:0000036">
    <property type="term" value="F:acyl carrier activity"/>
    <property type="evidence" value="ECO:0007669"/>
    <property type="project" value="UniProtKB-UniRule"/>
</dbReference>
<name>A0A239WBV7_STRAI</name>
<dbReference type="Proteomes" id="UP000215144">
    <property type="component" value="Chromosome 1"/>
</dbReference>
<dbReference type="Pfam" id="PF00550">
    <property type="entry name" value="PP-binding"/>
    <property type="match status" value="1"/>
</dbReference>
<sequence>MSKEVIYERVTKVVREQRHDTELFITLETSLRDDLEVDSIELMEFIIALEDEFGIAIPDEDVDQLDNIKDLIDYLDSRTH</sequence>
<dbReference type="Gene3D" id="1.10.1200.10">
    <property type="entry name" value="ACP-like"/>
    <property type="match status" value="1"/>
</dbReference>